<evidence type="ECO:0000256" key="8">
    <source>
        <dbReference type="ARBA" id="ARBA00023128"/>
    </source>
</evidence>
<dbReference type="GO" id="GO:0009083">
    <property type="term" value="P:branched-chain amino acid catabolic process"/>
    <property type="evidence" value="ECO:0007669"/>
    <property type="project" value="TreeGrafter"/>
</dbReference>
<comment type="function">
    <text evidence="9">The branched-chain alpha-keto dehydrogenase complex catalyzes the overall conversion of alpha-keto acids to acyl-CoA and CO(2). It contains multiple copies of three enzymatic components: branched-chain alpha-keto acid decarboxylase (E1), lipoamide acyltransferase (E2) and lipoamide dehydrogenase (E3).</text>
</comment>
<keyword evidence="7 9" id="KW-0560">Oxidoreductase</keyword>
<evidence type="ECO:0000256" key="1">
    <source>
        <dbReference type="ARBA" id="ARBA00001964"/>
    </source>
</evidence>
<keyword evidence="5" id="KW-0809">Transit peptide</keyword>
<dbReference type="EMBL" id="HBEA01008330">
    <property type="protein sequence ID" value="CAD8256918.1"/>
    <property type="molecule type" value="Transcribed_RNA"/>
</dbReference>
<dbReference type="PANTHER" id="PTHR43380:SF1">
    <property type="entry name" value="2-OXOISOVALERATE DEHYDROGENASE SUBUNIT ALPHA, MITOCHONDRIAL"/>
    <property type="match status" value="1"/>
</dbReference>
<evidence type="ECO:0000259" key="10">
    <source>
        <dbReference type="Pfam" id="PF00676"/>
    </source>
</evidence>
<reference evidence="11" key="1">
    <citation type="submission" date="2021-01" db="EMBL/GenBank/DDBJ databases">
        <authorList>
            <person name="Corre E."/>
            <person name="Pelletier E."/>
            <person name="Niang G."/>
            <person name="Scheremetjew M."/>
            <person name="Finn R."/>
            <person name="Kale V."/>
            <person name="Holt S."/>
            <person name="Cochrane G."/>
            <person name="Meng A."/>
            <person name="Brown T."/>
            <person name="Cohen L."/>
        </authorList>
    </citation>
    <scope>NUCLEOTIDE SEQUENCE</scope>
    <source>
        <strain evidence="11">CCMP2078</strain>
    </source>
</reference>
<dbReference type="CDD" id="cd02000">
    <property type="entry name" value="TPP_E1_PDC_ADC_BCADC"/>
    <property type="match status" value="1"/>
</dbReference>
<dbReference type="InterPro" id="IPR001017">
    <property type="entry name" value="DH_E1"/>
</dbReference>
<keyword evidence="4" id="KW-0479">Metal-binding</keyword>
<feature type="domain" description="Dehydrogenase E1 component" evidence="10">
    <location>
        <begin position="156"/>
        <end position="449"/>
    </location>
</feature>
<keyword evidence="9" id="KW-0786">Thiamine pyrophosphate</keyword>
<comment type="catalytic activity">
    <reaction evidence="9">
        <text>N(6)-[(R)-lipoyl]-L-lysyl-[protein] + 3-methyl-2-oxobutanoate + H(+) = N(6)-[(R)-S(8)-2-methylpropanoyldihydrolipoyl]-L-lysyl-[protein] + CO2</text>
        <dbReference type="Rhea" id="RHEA:13457"/>
        <dbReference type="Rhea" id="RHEA-COMP:10474"/>
        <dbReference type="Rhea" id="RHEA-COMP:10497"/>
        <dbReference type="ChEBI" id="CHEBI:11851"/>
        <dbReference type="ChEBI" id="CHEBI:15378"/>
        <dbReference type="ChEBI" id="CHEBI:16526"/>
        <dbReference type="ChEBI" id="CHEBI:83099"/>
        <dbReference type="ChEBI" id="CHEBI:83142"/>
        <dbReference type="EC" id="1.2.4.4"/>
    </reaction>
</comment>
<name>A0A7R9U7P8_9STRA</name>
<dbReference type="SUPFAM" id="SSF52518">
    <property type="entry name" value="Thiamin diphosphate-binding fold (THDP-binding)"/>
    <property type="match status" value="1"/>
</dbReference>
<dbReference type="EC" id="1.2.4.4" evidence="9"/>
<organism evidence="11">
    <name type="scientific">Pinguiococcus pyrenoidosus</name>
    <dbReference type="NCBI Taxonomy" id="172671"/>
    <lineage>
        <taxon>Eukaryota</taxon>
        <taxon>Sar</taxon>
        <taxon>Stramenopiles</taxon>
        <taxon>Ochrophyta</taxon>
        <taxon>Pinguiophyceae</taxon>
        <taxon>Pinguiochrysidales</taxon>
        <taxon>Pinguiochrysidaceae</taxon>
        <taxon>Pinguiococcus</taxon>
    </lineage>
</organism>
<dbReference type="GO" id="GO:0003863">
    <property type="term" value="F:branched-chain 2-oxo acid dehydrogenase activity"/>
    <property type="evidence" value="ECO:0007669"/>
    <property type="project" value="UniProtKB-EC"/>
</dbReference>
<comment type="cofactor">
    <cofactor evidence="1 9">
        <name>thiamine diphosphate</name>
        <dbReference type="ChEBI" id="CHEBI:58937"/>
    </cofactor>
</comment>
<keyword evidence="6" id="KW-0630">Potassium</keyword>
<evidence type="ECO:0000256" key="5">
    <source>
        <dbReference type="ARBA" id="ARBA00022946"/>
    </source>
</evidence>
<dbReference type="InterPro" id="IPR050771">
    <property type="entry name" value="Alpha-ketoacid_DH_E1_comp"/>
</dbReference>
<dbReference type="FunFam" id="3.40.50.970:FF:000015">
    <property type="entry name" value="2-oxoisovalerate dehydrogenase subunit alpha"/>
    <property type="match status" value="1"/>
</dbReference>
<evidence type="ECO:0000256" key="4">
    <source>
        <dbReference type="ARBA" id="ARBA00022723"/>
    </source>
</evidence>
<dbReference type="InterPro" id="IPR029061">
    <property type="entry name" value="THDP-binding"/>
</dbReference>
<evidence type="ECO:0000256" key="2">
    <source>
        <dbReference type="ARBA" id="ARBA00004305"/>
    </source>
</evidence>
<proteinExistence type="inferred from homology"/>
<comment type="subcellular location">
    <subcellularLocation>
        <location evidence="2">Mitochondrion matrix</location>
    </subcellularLocation>
</comment>
<dbReference type="GO" id="GO:0046872">
    <property type="term" value="F:metal ion binding"/>
    <property type="evidence" value="ECO:0007669"/>
    <property type="project" value="UniProtKB-KW"/>
</dbReference>
<dbReference type="PANTHER" id="PTHR43380">
    <property type="entry name" value="2-OXOISOVALERATE DEHYDROGENASE SUBUNIT ALPHA, MITOCHONDRIAL"/>
    <property type="match status" value="1"/>
</dbReference>
<accession>A0A7R9U7P8</accession>
<protein>
    <recommendedName>
        <fullName evidence="9">2-oxoisovalerate dehydrogenase subunit alpha</fullName>
        <ecNumber evidence="9">1.2.4.4</ecNumber>
    </recommendedName>
    <alternativeName>
        <fullName evidence="9">Branched-chain alpha-keto acid dehydrogenase E1 component alpha chain</fullName>
    </alternativeName>
</protein>
<dbReference type="GO" id="GO:0005759">
    <property type="term" value="C:mitochondrial matrix"/>
    <property type="evidence" value="ECO:0007669"/>
    <property type="project" value="UniProtKB-SubCell"/>
</dbReference>
<gene>
    <name evidence="11" type="ORF">PPYR1160_LOCUS6410</name>
</gene>
<dbReference type="AlphaFoldDB" id="A0A7R9U7P8"/>
<evidence type="ECO:0000313" key="11">
    <source>
        <dbReference type="EMBL" id="CAD8256918.1"/>
    </source>
</evidence>
<dbReference type="Gene3D" id="3.40.50.970">
    <property type="match status" value="1"/>
</dbReference>
<sequence length="484" mass="53732">MALRSRLYLALRGAHGAYALRQKSIRTYARTILRGPAAPGAHRIVERTRPARNADAPLDAYDDPHSAPAMAIDRHLDEVEVVASEPEATDTRDVEAEAAGEGGLPITTRLELHDPQTEAVWPMLRTINLEGRVLPGATVPELSRETAQRMYEVIVRVQTMDDVFFSAQRQGRISFYMTNTGEEALHVGSASALDPDDVVFAQYREAGVLMWRGFTLQNFADQCYGNADDVGKGRQMPVHYGSRKHNFQTISSPLATQIPQAVGAAYALKLQGAPNVAMCYFGEGAASEGDFHAALNFSATLEAPVIFFCRNNGYAISTPAKDQYRGDGIVARASGYGVAAIRVDGNDALAVHQATAEARTFALSNNRPVLIEGMTYRVGHHSTSDDSTRYRSLAEIQGWKDKDQPEVRFRNWLRSKGWWSTEQETSARQEARNEVLRALQAAERKAKPPLSAIFEDVYAELPDHLLRQKKDFDEHVARHQDFYK</sequence>
<dbReference type="Pfam" id="PF00676">
    <property type="entry name" value="E1_dh"/>
    <property type="match status" value="1"/>
</dbReference>
<evidence type="ECO:0000256" key="3">
    <source>
        <dbReference type="ARBA" id="ARBA00008646"/>
    </source>
</evidence>
<evidence type="ECO:0000256" key="6">
    <source>
        <dbReference type="ARBA" id="ARBA00022958"/>
    </source>
</evidence>
<evidence type="ECO:0000256" key="9">
    <source>
        <dbReference type="RuleBase" id="RU365014"/>
    </source>
</evidence>
<comment type="similarity">
    <text evidence="3 9">Belongs to the BCKDHA family.</text>
</comment>
<keyword evidence="8" id="KW-0496">Mitochondrion</keyword>
<evidence type="ECO:0000256" key="7">
    <source>
        <dbReference type="ARBA" id="ARBA00023002"/>
    </source>
</evidence>